<comment type="caution">
    <text evidence="20">The sequence shown here is derived from an EMBL/GenBank/DDBJ whole genome shotgun (WGS) entry which is preliminary data.</text>
</comment>
<dbReference type="PANTHER" id="PTHR10556:SF57">
    <property type="entry name" value="3-OXO-5-ALPHA-STEROID 4-DEHYDROGENASE 1"/>
    <property type="match status" value="1"/>
</dbReference>
<feature type="transmembrane region" description="Helical" evidence="18">
    <location>
        <begin position="48"/>
        <end position="68"/>
    </location>
</feature>
<dbReference type="Pfam" id="PF02544">
    <property type="entry name" value="Steroid_dh"/>
    <property type="match status" value="1"/>
</dbReference>
<feature type="transmembrane region" description="Helical" evidence="18">
    <location>
        <begin position="7"/>
        <end position="28"/>
    </location>
</feature>
<evidence type="ECO:0000256" key="14">
    <source>
        <dbReference type="ARBA" id="ARBA00037789"/>
    </source>
</evidence>
<dbReference type="GO" id="GO:0047751">
    <property type="term" value="F:3-oxo-5-alpha-steroid 4-dehydrogenase (NADP+) activity"/>
    <property type="evidence" value="ECO:0007669"/>
    <property type="project" value="UniProtKB-EC"/>
</dbReference>
<evidence type="ECO:0000256" key="17">
    <source>
        <dbReference type="ARBA" id="ARBA00049397"/>
    </source>
</evidence>
<evidence type="ECO:0000256" key="8">
    <source>
        <dbReference type="ARBA" id="ARBA00022857"/>
    </source>
</evidence>
<dbReference type="InterPro" id="IPR001104">
    <property type="entry name" value="3-oxo-5_a-steroid_4-DH_C"/>
</dbReference>
<evidence type="ECO:0000256" key="15">
    <source>
        <dbReference type="ARBA" id="ARBA00048292"/>
    </source>
</evidence>
<dbReference type="PROSITE" id="PS50244">
    <property type="entry name" value="S5A_REDUCTASE"/>
    <property type="match status" value="1"/>
</dbReference>
<evidence type="ECO:0000313" key="20">
    <source>
        <dbReference type="EMBL" id="VDI10198.1"/>
    </source>
</evidence>
<evidence type="ECO:0000256" key="2">
    <source>
        <dbReference type="ARBA" id="ARBA00004477"/>
    </source>
</evidence>
<feature type="transmembrane region" description="Helical" evidence="18">
    <location>
        <begin position="142"/>
        <end position="161"/>
    </location>
</feature>
<keyword evidence="4 18" id="KW-0812">Transmembrane</keyword>
<evidence type="ECO:0000256" key="3">
    <source>
        <dbReference type="ARBA" id="ARBA00007742"/>
    </source>
</evidence>
<dbReference type="EC" id="1.3.1.22" evidence="18"/>
<comment type="similarity">
    <text evidence="3 18">Belongs to the steroid 5-alpha reductase family.</text>
</comment>
<comment type="catalytic activity">
    <reaction evidence="15">
        <text>5alpha-pregnane-3,20-dione + NADP(+) = progesterone + NADPH + H(+)</text>
        <dbReference type="Rhea" id="RHEA:21952"/>
        <dbReference type="ChEBI" id="CHEBI:15378"/>
        <dbReference type="ChEBI" id="CHEBI:17026"/>
        <dbReference type="ChEBI" id="CHEBI:28952"/>
        <dbReference type="ChEBI" id="CHEBI:57783"/>
        <dbReference type="ChEBI" id="CHEBI:58349"/>
        <dbReference type="EC" id="1.3.1.22"/>
    </reaction>
    <physiologicalReaction direction="right-to-left" evidence="15">
        <dbReference type="Rhea" id="RHEA:21954"/>
    </physiologicalReaction>
</comment>
<keyword evidence="8" id="KW-0521">NADP</keyword>
<dbReference type="Proteomes" id="UP000596742">
    <property type="component" value="Unassembled WGS sequence"/>
</dbReference>
<sequence>MVASEELFHSLAKGLIAWSAFLFASLLFTEAKYGRYAEKSFYVMNGKLGWFIQELPALAVPVLLLCFTECHRILYTCNRALLTLYIIHYVHRILIYPFYLKGKPLPLYMVVLAFMFCLFNGYLQCGYLLYSAEFKEEWITCPQFIIGLVLFISGLGINIHSDHILRNLRRPGETGYKIPKGGMFDYISGANFFGEILEWWGFAIACNSLPALAFAISTSCNLGPRAVHHHRSNVFPYRTDVRPVGCQTKRVSDKWGVGILGPDPLGL</sequence>
<dbReference type="Gene3D" id="1.20.120.1630">
    <property type="match status" value="1"/>
</dbReference>
<organism evidence="20 21">
    <name type="scientific">Mytilus galloprovincialis</name>
    <name type="common">Mediterranean mussel</name>
    <dbReference type="NCBI Taxonomy" id="29158"/>
    <lineage>
        <taxon>Eukaryota</taxon>
        <taxon>Metazoa</taxon>
        <taxon>Spiralia</taxon>
        <taxon>Lophotrochozoa</taxon>
        <taxon>Mollusca</taxon>
        <taxon>Bivalvia</taxon>
        <taxon>Autobranchia</taxon>
        <taxon>Pteriomorphia</taxon>
        <taxon>Mytilida</taxon>
        <taxon>Mytiloidea</taxon>
        <taxon>Mytilidae</taxon>
        <taxon>Mytilinae</taxon>
        <taxon>Mytilus</taxon>
    </lineage>
</organism>
<evidence type="ECO:0000256" key="6">
    <source>
        <dbReference type="ARBA" id="ARBA00022824"/>
    </source>
</evidence>
<dbReference type="GO" id="GO:0005789">
    <property type="term" value="C:endoplasmic reticulum membrane"/>
    <property type="evidence" value="ECO:0007669"/>
    <property type="project" value="UniProtKB-SubCell"/>
</dbReference>
<dbReference type="EMBL" id="UYJE01002371">
    <property type="protein sequence ID" value="VDI10198.1"/>
    <property type="molecule type" value="Genomic_DNA"/>
</dbReference>
<dbReference type="InterPro" id="IPR016636">
    <property type="entry name" value="3-oxo-5-alpha-steroid_4-DH"/>
</dbReference>
<proteinExistence type="inferred from homology"/>
<evidence type="ECO:0000256" key="13">
    <source>
        <dbReference type="ARBA" id="ARBA00023136"/>
    </source>
</evidence>
<dbReference type="PANTHER" id="PTHR10556">
    <property type="entry name" value="3-OXO-5-ALPHA-STEROID 4-DEHYDROGENASE"/>
    <property type="match status" value="1"/>
</dbReference>
<dbReference type="GO" id="GO:0030154">
    <property type="term" value="P:cell differentiation"/>
    <property type="evidence" value="ECO:0007669"/>
    <property type="project" value="UniProtKB-KW"/>
</dbReference>
<keyword evidence="5" id="KW-0221">Differentiation</keyword>
<comment type="function">
    <text evidence="14">Converts testosterone into 5-alpha-dihydrotestosterone and progesterone or corticosterone into their corresponding 5-alpha-3-oxosteroids. It plays a central role in sexual differentiation and androgen physiology.</text>
</comment>
<keyword evidence="12" id="KW-0443">Lipid metabolism</keyword>
<keyword evidence="7" id="KW-0492">Microsome</keyword>
<evidence type="ECO:0000256" key="7">
    <source>
        <dbReference type="ARBA" id="ARBA00022848"/>
    </source>
</evidence>
<reference evidence="20" key="1">
    <citation type="submission" date="2018-11" db="EMBL/GenBank/DDBJ databases">
        <authorList>
            <person name="Alioto T."/>
            <person name="Alioto T."/>
        </authorList>
    </citation>
    <scope>NUCLEOTIDE SEQUENCE</scope>
</reference>
<keyword evidence="9" id="KW-0726">Sexual differentiation</keyword>
<dbReference type="OrthoDB" id="5788137at2759"/>
<evidence type="ECO:0000256" key="1">
    <source>
        <dbReference type="ARBA" id="ARBA00004154"/>
    </source>
</evidence>
<evidence type="ECO:0000256" key="18">
    <source>
        <dbReference type="PIRNR" id="PIRNR015596"/>
    </source>
</evidence>
<dbReference type="InterPro" id="IPR039357">
    <property type="entry name" value="SRD5A/TECR"/>
</dbReference>
<accession>A0A8B6CWV7</accession>
<feature type="transmembrane region" description="Helical" evidence="18">
    <location>
        <begin position="105"/>
        <end position="130"/>
    </location>
</feature>
<comment type="catalytic activity">
    <reaction evidence="16">
        <text>androst-4-ene-3,17-dione + NADPH + H(+) = 5alpha-androstan-3,17-dione + NADP(+)</text>
        <dbReference type="Rhea" id="RHEA:50816"/>
        <dbReference type="ChEBI" id="CHEBI:15378"/>
        <dbReference type="ChEBI" id="CHEBI:15994"/>
        <dbReference type="ChEBI" id="CHEBI:16422"/>
        <dbReference type="ChEBI" id="CHEBI:57783"/>
        <dbReference type="ChEBI" id="CHEBI:58349"/>
    </reaction>
    <physiologicalReaction direction="left-to-right" evidence="16">
        <dbReference type="Rhea" id="RHEA:50817"/>
    </physiologicalReaction>
</comment>
<comment type="subcellular location">
    <subcellularLocation>
        <location evidence="2">Endoplasmic reticulum membrane</location>
        <topology evidence="2">Multi-pass membrane protein</topology>
    </subcellularLocation>
    <subcellularLocation>
        <location evidence="1">Microsome membrane</location>
        <topology evidence="1">Multi-pass membrane protein</topology>
    </subcellularLocation>
</comment>
<feature type="domain" description="3-oxo-5-alpha-steroid 4-dehydrogenase C-terminal" evidence="19">
    <location>
        <begin position="104"/>
        <end position="231"/>
    </location>
</feature>
<feature type="transmembrane region" description="Helical" evidence="18">
    <location>
        <begin position="80"/>
        <end position="99"/>
    </location>
</feature>
<comment type="catalytic activity">
    <reaction evidence="17">
        <text>17beta-hydroxy-5alpha-androstan-3-one + NADP(+) = testosterone + NADPH + H(+)</text>
        <dbReference type="Rhea" id="RHEA:50820"/>
        <dbReference type="ChEBI" id="CHEBI:15378"/>
        <dbReference type="ChEBI" id="CHEBI:16330"/>
        <dbReference type="ChEBI" id="CHEBI:17347"/>
        <dbReference type="ChEBI" id="CHEBI:57783"/>
        <dbReference type="ChEBI" id="CHEBI:58349"/>
        <dbReference type="EC" id="1.3.1.22"/>
    </reaction>
    <physiologicalReaction direction="right-to-left" evidence="17">
        <dbReference type="Rhea" id="RHEA:50822"/>
    </physiologicalReaction>
</comment>
<evidence type="ECO:0000256" key="12">
    <source>
        <dbReference type="ARBA" id="ARBA00023098"/>
    </source>
</evidence>
<protein>
    <recommendedName>
        <fullName evidence="18">3-oxo-5alpha-steroid 4-dehydrogenase (NADP(+))</fullName>
        <ecNumber evidence="18">1.3.1.22</ecNumber>
    </recommendedName>
</protein>
<gene>
    <name evidence="20" type="ORF">MGAL_10B032541</name>
</gene>
<evidence type="ECO:0000313" key="21">
    <source>
        <dbReference type="Proteomes" id="UP000596742"/>
    </source>
</evidence>
<evidence type="ECO:0000256" key="16">
    <source>
        <dbReference type="ARBA" id="ARBA00049166"/>
    </source>
</evidence>
<evidence type="ECO:0000259" key="19">
    <source>
        <dbReference type="Pfam" id="PF02544"/>
    </source>
</evidence>
<dbReference type="GO" id="GO:0006702">
    <property type="term" value="P:androgen biosynthetic process"/>
    <property type="evidence" value="ECO:0007669"/>
    <property type="project" value="UniProtKB-ARBA"/>
</dbReference>
<dbReference type="FunFam" id="1.20.120.1630:FF:000002">
    <property type="entry name" value="Steroid 5 alpha-reductase 1"/>
    <property type="match status" value="1"/>
</dbReference>
<evidence type="ECO:0000256" key="9">
    <source>
        <dbReference type="ARBA" id="ARBA00022928"/>
    </source>
</evidence>
<comment type="catalytic activity">
    <reaction evidence="18">
        <text>a 3-oxo-5alpha-steroid + NADP(+) = a 3-oxo-Delta(4)-steroid + NADPH + H(+)</text>
        <dbReference type="Rhea" id="RHEA:54384"/>
        <dbReference type="ChEBI" id="CHEBI:13601"/>
        <dbReference type="ChEBI" id="CHEBI:15378"/>
        <dbReference type="ChEBI" id="CHEBI:47909"/>
        <dbReference type="ChEBI" id="CHEBI:57783"/>
        <dbReference type="ChEBI" id="CHEBI:58349"/>
        <dbReference type="EC" id="1.3.1.22"/>
    </reaction>
</comment>
<dbReference type="GO" id="GO:0007548">
    <property type="term" value="P:sex differentiation"/>
    <property type="evidence" value="ECO:0007669"/>
    <property type="project" value="UniProtKB-KW"/>
</dbReference>
<evidence type="ECO:0000256" key="11">
    <source>
        <dbReference type="ARBA" id="ARBA00023002"/>
    </source>
</evidence>
<keyword evidence="10 18" id="KW-1133">Transmembrane helix</keyword>
<dbReference type="PIRSF" id="PIRSF015596">
    <property type="entry name" value="5_alpha-SR2"/>
    <property type="match status" value="1"/>
</dbReference>
<keyword evidence="13 18" id="KW-0472">Membrane</keyword>
<evidence type="ECO:0000256" key="5">
    <source>
        <dbReference type="ARBA" id="ARBA00022782"/>
    </source>
</evidence>
<evidence type="ECO:0000256" key="10">
    <source>
        <dbReference type="ARBA" id="ARBA00022989"/>
    </source>
</evidence>
<keyword evidence="11" id="KW-0560">Oxidoreductase</keyword>
<dbReference type="AlphaFoldDB" id="A0A8B6CWV7"/>
<keyword evidence="6" id="KW-0256">Endoplasmic reticulum</keyword>
<name>A0A8B6CWV7_MYTGA</name>
<evidence type="ECO:0000256" key="4">
    <source>
        <dbReference type="ARBA" id="ARBA00022692"/>
    </source>
</evidence>
<keyword evidence="21" id="KW-1185">Reference proteome</keyword>